<proteinExistence type="predicted"/>
<organism evidence="1 2">
    <name type="scientific">Sphingomonas melonis</name>
    <dbReference type="NCBI Taxonomy" id="152682"/>
    <lineage>
        <taxon>Bacteria</taxon>
        <taxon>Pseudomonadati</taxon>
        <taxon>Pseudomonadota</taxon>
        <taxon>Alphaproteobacteria</taxon>
        <taxon>Sphingomonadales</taxon>
        <taxon>Sphingomonadaceae</taxon>
        <taxon>Sphingomonas</taxon>
    </lineage>
</organism>
<reference evidence="1 2" key="1">
    <citation type="submission" date="2015-01" db="EMBL/GenBank/DDBJ databases">
        <title>Genome of Sphingomonas taxi strain 30a.</title>
        <authorList>
            <person name="Eevers N."/>
            <person name="Van Hamme J."/>
            <person name="Bottos E."/>
            <person name="Weyens N."/>
            <person name="Vangronsveld J."/>
        </authorList>
    </citation>
    <scope>NUCLEOTIDE SEQUENCE [LARGE SCALE GENOMIC DNA]</scope>
    <source>
        <strain evidence="1 2">30a</strain>
    </source>
</reference>
<dbReference type="EMBL" id="JXTP01000026">
    <property type="protein sequence ID" value="KIU28680.1"/>
    <property type="molecule type" value="Genomic_DNA"/>
</dbReference>
<protein>
    <submittedName>
        <fullName evidence="1">Uncharacterized protein</fullName>
    </submittedName>
</protein>
<dbReference type="PATRIC" id="fig|1549858.7.peg.1148"/>
<dbReference type="Proteomes" id="UP000033203">
    <property type="component" value="Unassembled WGS sequence"/>
</dbReference>
<evidence type="ECO:0000313" key="1">
    <source>
        <dbReference type="EMBL" id="KIU28680.1"/>
    </source>
</evidence>
<gene>
    <name evidence="1" type="ORF">SR41_06400</name>
</gene>
<sequence length="196" mass="21082">MPILLAAAALAQAAPVPPPTAPAAPAPVDVARMAALYDEACLQTFPIDGQLDALMIKKGATPMPADQVRISLKEDPGRGWRVRDGDQTFVVLLELPPYHACSVRASQHSAGSSVDLAPYRAVVDRFVATHRDFAAQPPMDMTRGGIRIHGEMQSRPLPNGAENLLVIDQRIVDPKLLEPGTTSTPLRFVHQIVTKS</sequence>
<evidence type="ECO:0000313" key="2">
    <source>
        <dbReference type="Proteomes" id="UP000033203"/>
    </source>
</evidence>
<comment type="caution">
    <text evidence="1">The sequence shown here is derived from an EMBL/GenBank/DDBJ whole genome shotgun (WGS) entry which is preliminary data.</text>
</comment>
<name>A0A0D1M8W5_9SPHN</name>
<dbReference type="NCBIfam" id="NF047650">
    <property type="entry name" value="lipo_NMCC_0638"/>
    <property type="match status" value="1"/>
</dbReference>
<accession>A0A0D1M8W5</accession>
<dbReference type="AlphaFoldDB" id="A0A0D1M8W5"/>